<dbReference type="Pfam" id="PF05721">
    <property type="entry name" value="PhyH"/>
    <property type="match status" value="1"/>
</dbReference>
<evidence type="ECO:0008006" key="2">
    <source>
        <dbReference type="Google" id="ProtNLM"/>
    </source>
</evidence>
<accession>A0A382R103</accession>
<organism evidence="1">
    <name type="scientific">marine metagenome</name>
    <dbReference type="NCBI Taxonomy" id="408172"/>
    <lineage>
        <taxon>unclassified sequences</taxon>
        <taxon>metagenomes</taxon>
        <taxon>ecological metagenomes</taxon>
    </lineage>
</organism>
<dbReference type="PANTHER" id="PTHR20883:SF48">
    <property type="entry name" value="ECTOINE DIOXYGENASE"/>
    <property type="match status" value="1"/>
</dbReference>
<evidence type="ECO:0000313" key="1">
    <source>
        <dbReference type="EMBL" id="SVC91403.1"/>
    </source>
</evidence>
<dbReference type="InterPro" id="IPR008775">
    <property type="entry name" value="Phytyl_CoA_dOase-like"/>
</dbReference>
<name>A0A382R103_9ZZZZ</name>
<proteinExistence type="predicted"/>
<gene>
    <name evidence="1" type="ORF">METZ01_LOCUS344257</name>
</gene>
<protein>
    <recommendedName>
        <fullName evidence="2">Phytanoyl-CoA dioxygenase</fullName>
    </recommendedName>
</protein>
<dbReference type="GO" id="GO:0046872">
    <property type="term" value="F:metal ion binding"/>
    <property type="evidence" value="ECO:0007669"/>
    <property type="project" value="UniProtKB-ARBA"/>
</dbReference>
<feature type="non-terminal residue" evidence="1">
    <location>
        <position position="1"/>
    </location>
</feature>
<dbReference type="PANTHER" id="PTHR20883">
    <property type="entry name" value="PHYTANOYL-COA DIOXYGENASE DOMAIN CONTAINING 1"/>
    <property type="match status" value="1"/>
</dbReference>
<reference evidence="1" key="1">
    <citation type="submission" date="2018-05" db="EMBL/GenBank/DDBJ databases">
        <authorList>
            <person name="Lanie J.A."/>
            <person name="Ng W.-L."/>
            <person name="Kazmierczak K.M."/>
            <person name="Andrzejewski T.M."/>
            <person name="Davidsen T.M."/>
            <person name="Wayne K.J."/>
            <person name="Tettelin H."/>
            <person name="Glass J.I."/>
            <person name="Rusch D."/>
            <person name="Podicherti R."/>
            <person name="Tsui H.-C.T."/>
            <person name="Winkler M.E."/>
        </authorList>
    </citation>
    <scope>NUCLEOTIDE SEQUENCE</scope>
</reference>
<dbReference type="GO" id="GO:0016491">
    <property type="term" value="F:oxidoreductase activity"/>
    <property type="evidence" value="ECO:0007669"/>
    <property type="project" value="UniProtKB-ARBA"/>
</dbReference>
<dbReference type="SUPFAM" id="SSF51197">
    <property type="entry name" value="Clavaminate synthase-like"/>
    <property type="match status" value="1"/>
</dbReference>
<dbReference type="Gene3D" id="2.60.120.620">
    <property type="entry name" value="q2cbj1_9rhob like domain"/>
    <property type="match status" value="1"/>
</dbReference>
<dbReference type="AlphaFoldDB" id="A0A382R103"/>
<dbReference type="EMBL" id="UINC01118340">
    <property type="protein sequence ID" value="SVC91403.1"/>
    <property type="molecule type" value="Genomic_DNA"/>
</dbReference>
<sequence length="192" mass="21516">FFEQVARHVLDSPAVYFFQTAIITAFPQPGVEFSFDQHVDTQYTLSDLDGSPRRLTCSFFLWLSDVAADQAPMMYRPGSHRPLAAHWETQTDLVDEIPRIIGIKLADLPDLDYAEPQPLLAKAGQVSVLTTGMVHGASVNTGDTPRKAMVITFHDVDVPVGLLEVQEVTKRKYDAMLRNILSPERRHIVRPS</sequence>